<dbReference type="Gene3D" id="3.10.20.370">
    <property type="match status" value="1"/>
</dbReference>
<dbReference type="PANTHER" id="PTHR34072:SF52">
    <property type="entry name" value="RIBONUCLEASE H"/>
    <property type="match status" value="1"/>
</dbReference>
<dbReference type="PANTHER" id="PTHR34072">
    <property type="entry name" value="ENZYMATIC POLYPROTEIN-RELATED"/>
    <property type="match status" value="1"/>
</dbReference>
<feature type="domain" description="Reverse transcriptase/retrotransposon-derived protein RNase H-like" evidence="1">
    <location>
        <begin position="1"/>
        <end position="48"/>
    </location>
</feature>
<comment type="caution">
    <text evidence="2">The sequence shown here is derived from an EMBL/GenBank/DDBJ whole genome shotgun (WGS) entry which is preliminary data.</text>
</comment>
<dbReference type="InterPro" id="IPR043502">
    <property type="entry name" value="DNA/RNA_pol_sf"/>
</dbReference>
<dbReference type="SUPFAM" id="SSF56672">
    <property type="entry name" value="DNA/RNA polymerases"/>
    <property type="match status" value="1"/>
</dbReference>
<accession>A0A820NVB7</accession>
<evidence type="ECO:0000313" key="2">
    <source>
        <dbReference type="EMBL" id="CAF4398071.1"/>
    </source>
</evidence>
<reference evidence="2" key="1">
    <citation type="submission" date="2021-02" db="EMBL/GenBank/DDBJ databases">
        <authorList>
            <person name="Nowell W R."/>
        </authorList>
    </citation>
    <scope>NUCLEOTIDE SEQUENCE</scope>
</reference>
<protein>
    <recommendedName>
        <fullName evidence="1">Reverse transcriptase/retrotransposon-derived protein RNase H-like domain-containing protein</fullName>
    </recommendedName>
</protein>
<dbReference type="InterPro" id="IPR041577">
    <property type="entry name" value="RT_RNaseH_2"/>
</dbReference>
<proteinExistence type="predicted"/>
<evidence type="ECO:0000259" key="1">
    <source>
        <dbReference type="Pfam" id="PF17919"/>
    </source>
</evidence>
<sequence length="136" mass="14755">HVDASLTGAGAVLSQCQLGVNRPIAFISTSFGQTEASYSSIARELAGLRLARTLEDLADFDFTVRWIPGNTNVIADALSRVNDNDIILEENARSDMQVDPVGSKLTEVKMEGGGDSLVKCFSLWLHGHENEHLAIR</sequence>
<dbReference type="Proteomes" id="UP000663842">
    <property type="component" value="Unassembled WGS sequence"/>
</dbReference>
<evidence type="ECO:0000313" key="3">
    <source>
        <dbReference type="Proteomes" id="UP000663842"/>
    </source>
</evidence>
<name>A0A820NVB7_9BILA</name>
<gene>
    <name evidence="2" type="ORF">UXM345_LOCUS38105</name>
</gene>
<dbReference type="AlphaFoldDB" id="A0A820NVB7"/>
<organism evidence="2 3">
    <name type="scientific">Rotaria magnacalcarata</name>
    <dbReference type="NCBI Taxonomy" id="392030"/>
    <lineage>
        <taxon>Eukaryota</taxon>
        <taxon>Metazoa</taxon>
        <taxon>Spiralia</taxon>
        <taxon>Gnathifera</taxon>
        <taxon>Rotifera</taxon>
        <taxon>Eurotatoria</taxon>
        <taxon>Bdelloidea</taxon>
        <taxon>Philodinida</taxon>
        <taxon>Philodinidae</taxon>
        <taxon>Rotaria</taxon>
    </lineage>
</organism>
<feature type="non-terminal residue" evidence="2">
    <location>
        <position position="1"/>
    </location>
</feature>
<dbReference type="Pfam" id="PF17919">
    <property type="entry name" value="RT_RNaseH_2"/>
    <property type="match status" value="1"/>
</dbReference>
<feature type="non-terminal residue" evidence="2">
    <location>
        <position position="136"/>
    </location>
</feature>
<dbReference type="EMBL" id="CAJOBF010024050">
    <property type="protein sequence ID" value="CAF4398071.1"/>
    <property type="molecule type" value="Genomic_DNA"/>
</dbReference>